<dbReference type="EMBL" id="CP121196">
    <property type="protein sequence ID" value="XBH16128.1"/>
    <property type="molecule type" value="Genomic_DNA"/>
</dbReference>
<dbReference type="SUPFAM" id="SSF47598">
    <property type="entry name" value="Ribbon-helix-helix"/>
    <property type="match status" value="1"/>
</dbReference>
<dbReference type="AlphaFoldDB" id="A0AAU7DFT1"/>
<proteinExistence type="predicted"/>
<gene>
    <name evidence="1" type="ORF">P8935_16155</name>
    <name evidence="2" type="ORF">P8935_16315</name>
</gene>
<dbReference type="GO" id="GO:0006355">
    <property type="term" value="P:regulation of DNA-templated transcription"/>
    <property type="evidence" value="ECO:0007669"/>
    <property type="project" value="InterPro"/>
</dbReference>
<reference evidence="2" key="1">
    <citation type="submission" date="2023-03" db="EMBL/GenBank/DDBJ databases">
        <title>Edaphobacter sp.</title>
        <authorList>
            <person name="Huber K.J."/>
            <person name="Papendorf J."/>
            <person name="Pilke C."/>
            <person name="Bunk B."/>
            <person name="Sproeer C."/>
            <person name="Pester M."/>
        </authorList>
    </citation>
    <scope>NUCLEOTIDE SEQUENCE</scope>
    <source>
        <strain evidence="2">DSM 110680</strain>
    </source>
</reference>
<dbReference type="EMBL" id="CP121196">
    <property type="protein sequence ID" value="XBH16096.1"/>
    <property type="molecule type" value="Genomic_DNA"/>
</dbReference>
<organism evidence="2">
    <name type="scientific">Telmatobacter sp. DSM 110680</name>
    <dbReference type="NCBI Taxonomy" id="3036704"/>
    <lineage>
        <taxon>Bacteria</taxon>
        <taxon>Pseudomonadati</taxon>
        <taxon>Acidobacteriota</taxon>
        <taxon>Terriglobia</taxon>
        <taxon>Terriglobales</taxon>
        <taxon>Acidobacteriaceae</taxon>
        <taxon>Telmatobacter</taxon>
    </lineage>
</organism>
<dbReference type="Pfam" id="PF09274">
    <property type="entry name" value="ParG"/>
    <property type="match status" value="1"/>
</dbReference>
<dbReference type="InterPro" id="IPR015354">
    <property type="entry name" value="DNA_partition_ParG"/>
</dbReference>
<dbReference type="Gene3D" id="1.10.1220.10">
    <property type="entry name" value="Met repressor-like"/>
    <property type="match status" value="1"/>
</dbReference>
<dbReference type="InterPro" id="IPR010985">
    <property type="entry name" value="Ribbon_hlx_hlx"/>
</dbReference>
<evidence type="ECO:0000313" key="1">
    <source>
        <dbReference type="EMBL" id="XBH16096.1"/>
    </source>
</evidence>
<protein>
    <submittedName>
        <fullName evidence="2">Plasmid partition protein ParG</fullName>
    </submittedName>
</protein>
<dbReference type="RefSeq" id="WP_348261327.1">
    <property type="nucleotide sequence ID" value="NZ_CP121196.1"/>
</dbReference>
<dbReference type="InterPro" id="IPR013321">
    <property type="entry name" value="Arc_rbn_hlx_hlx"/>
</dbReference>
<sequence>MRKIKKAEEPELKRMNLNVPIELHNAFKATTASQGLNMTDVLMEFIKDYVAKNSPKGRRK</sequence>
<evidence type="ECO:0000313" key="2">
    <source>
        <dbReference type="EMBL" id="XBH16128.1"/>
    </source>
</evidence>
<name>A0AAU7DFT1_9BACT</name>
<accession>A0AAU7DFT1</accession>